<keyword evidence="1" id="KW-0812">Transmembrane</keyword>
<accession>A0ABR1E8M0</accession>
<evidence type="ECO:0000313" key="2">
    <source>
        <dbReference type="EMBL" id="KAK6758950.1"/>
    </source>
</evidence>
<comment type="caution">
    <text evidence="2">The sequence shown here is derived from an EMBL/GenBank/DDBJ whole genome shotgun (WGS) entry which is preliminary data.</text>
</comment>
<keyword evidence="1" id="KW-0472">Membrane</keyword>
<evidence type="ECO:0000313" key="3">
    <source>
        <dbReference type="Proteomes" id="UP001303046"/>
    </source>
</evidence>
<feature type="transmembrane region" description="Helical" evidence="1">
    <location>
        <begin position="31"/>
        <end position="53"/>
    </location>
</feature>
<keyword evidence="3" id="KW-1185">Reference proteome</keyword>
<evidence type="ECO:0000256" key="1">
    <source>
        <dbReference type="SAM" id="Phobius"/>
    </source>
</evidence>
<protein>
    <submittedName>
        <fullName evidence="2">Uncharacterized protein</fullName>
    </submittedName>
</protein>
<name>A0ABR1E8M0_NECAM</name>
<organism evidence="2 3">
    <name type="scientific">Necator americanus</name>
    <name type="common">Human hookworm</name>
    <dbReference type="NCBI Taxonomy" id="51031"/>
    <lineage>
        <taxon>Eukaryota</taxon>
        <taxon>Metazoa</taxon>
        <taxon>Ecdysozoa</taxon>
        <taxon>Nematoda</taxon>
        <taxon>Chromadorea</taxon>
        <taxon>Rhabditida</taxon>
        <taxon>Rhabditina</taxon>
        <taxon>Rhabditomorpha</taxon>
        <taxon>Strongyloidea</taxon>
        <taxon>Ancylostomatidae</taxon>
        <taxon>Bunostominae</taxon>
        <taxon>Necator</taxon>
    </lineage>
</organism>
<dbReference type="EMBL" id="JAVFWL010000005">
    <property type="protein sequence ID" value="KAK6758950.1"/>
    <property type="molecule type" value="Genomic_DNA"/>
</dbReference>
<gene>
    <name evidence="2" type="primary">Necator_chrV.g21069</name>
    <name evidence="2" type="ORF">RB195_016276</name>
</gene>
<dbReference type="Proteomes" id="UP001303046">
    <property type="component" value="Unassembled WGS sequence"/>
</dbReference>
<reference evidence="2 3" key="1">
    <citation type="submission" date="2023-08" db="EMBL/GenBank/DDBJ databases">
        <title>A Necator americanus chromosomal reference genome.</title>
        <authorList>
            <person name="Ilik V."/>
            <person name="Petrzelkova K.J."/>
            <person name="Pardy F."/>
            <person name="Fuh T."/>
            <person name="Niatou-Singa F.S."/>
            <person name="Gouil Q."/>
            <person name="Baker L."/>
            <person name="Ritchie M.E."/>
            <person name="Jex A.R."/>
            <person name="Gazzola D."/>
            <person name="Li H."/>
            <person name="Toshio Fujiwara R."/>
            <person name="Zhan B."/>
            <person name="Aroian R.V."/>
            <person name="Pafco B."/>
            <person name="Schwarz E.M."/>
        </authorList>
    </citation>
    <scope>NUCLEOTIDE SEQUENCE [LARGE SCALE GENOMIC DNA]</scope>
    <source>
        <strain evidence="2 3">Aroian</strain>
        <tissue evidence="2">Whole animal</tissue>
    </source>
</reference>
<proteinExistence type="predicted"/>
<keyword evidence="1" id="KW-1133">Transmembrane helix</keyword>
<sequence>MNGSSSQINQNALLGAREAEMHHPEQSTLDGVIFVGLCVMCAAILLMVIKLCYNYARNFPVRKESEPSSELTTNMLSLKNSTTGVRYSVA</sequence>